<keyword evidence="7 8" id="KW-0472">Membrane</keyword>
<comment type="caution">
    <text evidence="10">The sequence shown here is derived from an EMBL/GenBank/DDBJ whole genome shotgun (WGS) entry which is preliminary data.</text>
</comment>
<dbReference type="Pfam" id="PF07690">
    <property type="entry name" value="MFS_1"/>
    <property type="match status" value="1"/>
</dbReference>
<sequence length="444" mass="47077">MTILSKHLRKILCLRMEGKHLRFWQWIVFGVLWLAYGSTYLLRKPLGVIKADLESGLNVSSAILGWVDTALLLPYAAVSLTLGSVGDRLGSRVTLAGGLILAAAATAPMTVCQSLSSLLTLLAFSGASQALCWPACCALLSRWFSDASRNSVFGMFGTCCFVFGMAGTGLAVYLQDAYGWRSVFLPPAMVVTILGVIVFEIGRDPSERGLVVPGRAANQHVPQNKTSTESKMSMMAVWKVTLVPEVSIAMFCVKFVRYALMFWLPFYLLRSLNYSKINAGLASTAFELGGVAGSAFVGVVVDHWMKGRAILTSALAVSGSALALLAFIATASWGPIFHVIFLALVGALNCGPDILLCGSVSADIGEREGGAASAVTGVVNGMGSLGTVLEGPLVSLVAAWFGWSSMMPLMILLSCLGAIAAFRANSIHSRIEGRVKLSSMDTVP</sequence>
<evidence type="ECO:0000256" key="2">
    <source>
        <dbReference type="ARBA" id="ARBA00009598"/>
    </source>
</evidence>
<proteinExistence type="inferred from homology"/>
<dbReference type="InterPro" id="IPR036259">
    <property type="entry name" value="MFS_trans_sf"/>
</dbReference>
<evidence type="ECO:0000313" key="10">
    <source>
        <dbReference type="EMBL" id="KAK8744625.1"/>
    </source>
</evidence>
<evidence type="ECO:0000256" key="4">
    <source>
        <dbReference type="ARBA" id="ARBA00022597"/>
    </source>
</evidence>
<keyword evidence="4" id="KW-0762">Sugar transport</keyword>
<dbReference type="Proteomes" id="UP001445076">
    <property type="component" value="Unassembled WGS sequence"/>
</dbReference>
<dbReference type="InterPro" id="IPR011701">
    <property type="entry name" value="MFS"/>
</dbReference>
<keyword evidence="5 8" id="KW-0812">Transmembrane</keyword>
<gene>
    <name evidence="10" type="ORF">OTU49_000541</name>
</gene>
<feature type="transmembrane region" description="Helical" evidence="8">
    <location>
        <begin position="93"/>
        <end position="111"/>
    </location>
</feature>
<dbReference type="SUPFAM" id="SSF103473">
    <property type="entry name" value="MFS general substrate transporter"/>
    <property type="match status" value="1"/>
</dbReference>
<dbReference type="InterPro" id="IPR000849">
    <property type="entry name" value="Sugar_P_transporter"/>
</dbReference>
<dbReference type="PROSITE" id="PS50850">
    <property type="entry name" value="MFS"/>
    <property type="match status" value="1"/>
</dbReference>
<feature type="transmembrane region" description="Helical" evidence="8">
    <location>
        <begin position="62"/>
        <end position="81"/>
    </location>
</feature>
<keyword evidence="6 8" id="KW-1133">Transmembrane helix</keyword>
<dbReference type="PIRSF" id="PIRSF002808">
    <property type="entry name" value="Hexose_phosphate_transp"/>
    <property type="match status" value="1"/>
</dbReference>
<dbReference type="PANTHER" id="PTHR43184:SF30">
    <property type="entry name" value="MFS DOMAIN-CONTAINING PROTEIN"/>
    <property type="match status" value="1"/>
</dbReference>
<evidence type="ECO:0000256" key="8">
    <source>
        <dbReference type="SAM" id="Phobius"/>
    </source>
</evidence>
<feature type="transmembrane region" description="Helical" evidence="8">
    <location>
        <begin position="21"/>
        <end position="42"/>
    </location>
</feature>
<keyword evidence="3" id="KW-0813">Transport</keyword>
<comment type="similarity">
    <text evidence="2">Belongs to the major facilitator superfamily. Organophosphate:Pi antiporter (OPA) (TC 2.A.1.4) family.</text>
</comment>
<protein>
    <recommendedName>
        <fullName evidence="9">Major facilitator superfamily (MFS) profile domain-containing protein</fullName>
    </recommendedName>
</protein>
<dbReference type="GO" id="GO:0016020">
    <property type="term" value="C:membrane"/>
    <property type="evidence" value="ECO:0007669"/>
    <property type="project" value="UniProtKB-SubCell"/>
</dbReference>
<reference evidence="10" key="2">
    <citation type="submission" date="2024-01" db="EMBL/GenBank/DDBJ databases">
        <authorList>
            <person name="He J."/>
            <person name="Wang M."/>
            <person name="Zheng J."/>
            <person name="Liu Z."/>
        </authorList>
    </citation>
    <scope>NUCLEOTIDE SEQUENCE</scope>
    <source>
        <strain evidence="10">ZL_2023a</strain>
        <tissue evidence="10">Muscle</tissue>
    </source>
</reference>
<feature type="transmembrane region" description="Helical" evidence="8">
    <location>
        <begin position="180"/>
        <end position="199"/>
    </location>
</feature>
<evidence type="ECO:0000256" key="6">
    <source>
        <dbReference type="ARBA" id="ARBA00022989"/>
    </source>
</evidence>
<dbReference type="EMBL" id="JARKIK010000021">
    <property type="protein sequence ID" value="KAK8744629.1"/>
    <property type="molecule type" value="Genomic_DNA"/>
</dbReference>
<feature type="transmembrane region" description="Helical" evidence="8">
    <location>
        <begin position="280"/>
        <end position="301"/>
    </location>
</feature>
<accession>A0AAW0XYA0</accession>
<organism evidence="10 11">
    <name type="scientific">Cherax quadricarinatus</name>
    <name type="common">Australian red claw crayfish</name>
    <dbReference type="NCBI Taxonomy" id="27406"/>
    <lineage>
        <taxon>Eukaryota</taxon>
        <taxon>Metazoa</taxon>
        <taxon>Ecdysozoa</taxon>
        <taxon>Arthropoda</taxon>
        <taxon>Crustacea</taxon>
        <taxon>Multicrustacea</taxon>
        <taxon>Malacostraca</taxon>
        <taxon>Eumalacostraca</taxon>
        <taxon>Eucarida</taxon>
        <taxon>Decapoda</taxon>
        <taxon>Pleocyemata</taxon>
        <taxon>Astacidea</taxon>
        <taxon>Parastacoidea</taxon>
        <taxon>Parastacidae</taxon>
        <taxon>Cherax</taxon>
    </lineage>
</organism>
<evidence type="ECO:0000256" key="1">
    <source>
        <dbReference type="ARBA" id="ARBA00004141"/>
    </source>
</evidence>
<evidence type="ECO:0000256" key="3">
    <source>
        <dbReference type="ARBA" id="ARBA00022448"/>
    </source>
</evidence>
<evidence type="ECO:0000256" key="5">
    <source>
        <dbReference type="ARBA" id="ARBA00022692"/>
    </source>
</evidence>
<evidence type="ECO:0000313" key="11">
    <source>
        <dbReference type="Proteomes" id="UP001445076"/>
    </source>
</evidence>
<comment type="subcellular location">
    <subcellularLocation>
        <location evidence="1">Membrane</location>
        <topology evidence="1">Multi-pass membrane protein</topology>
    </subcellularLocation>
</comment>
<dbReference type="PANTHER" id="PTHR43184">
    <property type="entry name" value="MAJOR FACILITATOR SUPERFAMILY TRANSPORTER 16, ISOFORM B"/>
    <property type="match status" value="1"/>
</dbReference>
<name>A0AAW0XYA0_CHEQU</name>
<feature type="transmembrane region" description="Helical" evidence="8">
    <location>
        <begin position="240"/>
        <end position="260"/>
    </location>
</feature>
<dbReference type="InterPro" id="IPR020846">
    <property type="entry name" value="MFS_dom"/>
</dbReference>
<feature type="transmembrane region" description="Helical" evidence="8">
    <location>
        <begin position="401"/>
        <end position="422"/>
    </location>
</feature>
<feature type="transmembrane region" description="Helical" evidence="8">
    <location>
        <begin position="152"/>
        <end position="174"/>
    </location>
</feature>
<dbReference type="AlphaFoldDB" id="A0AAW0XYA0"/>
<dbReference type="EMBL" id="JARKIK010000021">
    <property type="protein sequence ID" value="KAK8744625.1"/>
    <property type="molecule type" value="Genomic_DNA"/>
</dbReference>
<feature type="transmembrane region" description="Helical" evidence="8">
    <location>
        <begin position="117"/>
        <end position="140"/>
    </location>
</feature>
<reference evidence="10 11" key="1">
    <citation type="journal article" date="2024" name="BMC Genomics">
        <title>Genome assembly of redclaw crayfish (Cherax quadricarinatus) provides insights into its immune adaptation and hypoxia tolerance.</title>
        <authorList>
            <person name="Liu Z."/>
            <person name="Zheng J."/>
            <person name="Li H."/>
            <person name="Fang K."/>
            <person name="Wang S."/>
            <person name="He J."/>
            <person name="Zhou D."/>
            <person name="Weng S."/>
            <person name="Chi M."/>
            <person name="Gu Z."/>
            <person name="He J."/>
            <person name="Li F."/>
            <person name="Wang M."/>
        </authorList>
    </citation>
    <scope>NUCLEOTIDE SEQUENCE [LARGE SCALE GENOMIC DNA]</scope>
    <source>
        <strain evidence="10">ZL_2023a</strain>
    </source>
</reference>
<evidence type="ECO:0000256" key="7">
    <source>
        <dbReference type="ARBA" id="ARBA00023136"/>
    </source>
</evidence>
<dbReference type="Gene3D" id="1.20.1250.20">
    <property type="entry name" value="MFS general substrate transporter like domains"/>
    <property type="match status" value="2"/>
</dbReference>
<feature type="transmembrane region" description="Helical" evidence="8">
    <location>
        <begin position="308"/>
        <end position="330"/>
    </location>
</feature>
<dbReference type="GO" id="GO:0022857">
    <property type="term" value="F:transmembrane transporter activity"/>
    <property type="evidence" value="ECO:0007669"/>
    <property type="project" value="InterPro"/>
</dbReference>
<keyword evidence="11" id="KW-1185">Reference proteome</keyword>
<dbReference type="EMBL" id="JARKIK010000021">
    <property type="protein sequence ID" value="KAK8744628.1"/>
    <property type="molecule type" value="Genomic_DNA"/>
</dbReference>
<evidence type="ECO:0000259" key="9">
    <source>
        <dbReference type="PROSITE" id="PS50850"/>
    </source>
</evidence>
<feature type="domain" description="Major facilitator superfamily (MFS) profile" evidence="9">
    <location>
        <begin position="23"/>
        <end position="432"/>
    </location>
</feature>